<dbReference type="OMA" id="NCMAGMS"/>
<dbReference type="OrthoDB" id="10422095at2759"/>
<evidence type="ECO:0000313" key="3">
    <source>
        <dbReference type="Proteomes" id="UP000015104"/>
    </source>
</evidence>
<organism evidence="2 3">
    <name type="scientific">Tetranychus urticae</name>
    <name type="common">Two-spotted spider mite</name>
    <dbReference type="NCBI Taxonomy" id="32264"/>
    <lineage>
        <taxon>Eukaryota</taxon>
        <taxon>Metazoa</taxon>
        <taxon>Ecdysozoa</taxon>
        <taxon>Arthropoda</taxon>
        <taxon>Chelicerata</taxon>
        <taxon>Arachnida</taxon>
        <taxon>Acari</taxon>
        <taxon>Acariformes</taxon>
        <taxon>Trombidiformes</taxon>
        <taxon>Prostigmata</taxon>
        <taxon>Eleutherengona</taxon>
        <taxon>Raphignathae</taxon>
        <taxon>Tetranychoidea</taxon>
        <taxon>Tetranychidae</taxon>
        <taxon>Tetranychus</taxon>
    </lineage>
</organism>
<keyword evidence="1" id="KW-0812">Transmembrane</keyword>
<dbReference type="EnsemblMetazoa" id="tetur23g02040.1">
    <property type="protein sequence ID" value="tetur23g02040.1"/>
    <property type="gene ID" value="tetur23g02040"/>
</dbReference>
<dbReference type="HOGENOM" id="CLU_1339097_0_0_1"/>
<reference evidence="3" key="1">
    <citation type="submission" date="2011-08" db="EMBL/GenBank/DDBJ databases">
        <authorList>
            <person name="Rombauts S."/>
        </authorList>
    </citation>
    <scope>NUCLEOTIDE SEQUENCE</scope>
    <source>
        <strain evidence="3">London</strain>
    </source>
</reference>
<dbReference type="AlphaFoldDB" id="T1KVW0"/>
<sequence>MTLNVYGTIGLIVITLALYAVTVEGNCMAGMSKMNPIKKAGGITYKDMCGNCKLKVNQADIKAAIEKGGKPLLDKIASLLDCKEKTELSEGLLSIFATCLAKLQDGKPMCEKNTFDDFSQCAQDEAKAKDIMRKAMACCNNPGFVEIYKIVECLILETTGGMKEKNLIGDKTVEEWKKAKLKCEGAVSGHKELHGLLLDYFKNCA</sequence>
<name>T1KVW0_TETUR</name>
<protein>
    <submittedName>
        <fullName evidence="2">Uncharacterized protein</fullName>
    </submittedName>
</protein>
<reference evidence="2" key="2">
    <citation type="submission" date="2015-06" db="UniProtKB">
        <authorList>
            <consortium name="EnsemblMetazoa"/>
        </authorList>
    </citation>
    <scope>IDENTIFICATION</scope>
</reference>
<evidence type="ECO:0000313" key="2">
    <source>
        <dbReference type="EnsemblMetazoa" id="tetur23g02040.1"/>
    </source>
</evidence>
<proteinExistence type="predicted"/>
<dbReference type="Proteomes" id="UP000015104">
    <property type="component" value="Unassembled WGS sequence"/>
</dbReference>
<dbReference type="KEGG" id="tut:107367702"/>
<keyword evidence="1" id="KW-1133">Transmembrane helix</keyword>
<gene>
    <name evidence="2" type="primary">107367702</name>
</gene>
<evidence type="ECO:0000256" key="1">
    <source>
        <dbReference type="SAM" id="Phobius"/>
    </source>
</evidence>
<accession>T1KVW0</accession>
<dbReference type="EMBL" id="CAEY01000615">
    <property type="status" value="NOT_ANNOTATED_CDS"/>
    <property type="molecule type" value="Genomic_DNA"/>
</dbReference>
<keyword evidence="1" id="KW-0472">Membrane</keyword>
<feature type="transmembrane region" description="Helical" evidence="1">
    <location>
        <begin position="6"/>
        <end position="29"/>
    </location>
</feature>
<keyword evidence="3" id="KW-1185">Reference proteome</keyword>